<name>A0A0F9HZS3_9ZZZZ</name>
<evidence type="ECO:0000313" key="1">
    <source>
        <dbReference type="EMBL" id="KKM20662.1"/>
    </source>
</evidence>
<organism evidence="1">
    <name type="scientific">marine sediment metagenome</name>
    <dbReference type="NCBI Taxonomy" id="412755"/>
    <lineage>
        <taxon>unclassified sequences</taxon>
        <taxon>metagenomes</taxon>
        <taxon>ecological metagenomes</taxon>
    </lineage>
</organism>
<comment type="caution">
    <text evidence="1">The sequence shown here is derived from an EMBL/GenBank/DDBJ whole genome shotgun (WGS) entry which is preliminary data.</text>
</comment>
<gene>
    <name evidence="1" type="ORF">LCGC14_1643200</name>
</gene>
<proteinExistence type="predicted"/>
<protein>
    <submittedName>
        <fullName evidence="1">Uncharacterized protein</fullName>
    </submittedName>
</protein>
<accession>A0A0F9HZS3</accession>
<sequence length="60" mass="6524">MTLYSIKSMPCSNGCEEGRITVYNVYDTDEKGLPVGNKEVCDVCEGKGYVVSSSEVPEVN</sequence>
<reference evidence="1" key="1">
    <citation type="journal article" date="2015" name="Nature">
        <title>Complex archaea that bridge the gap between prokaryotes and eukaryotes.</title>
        <authorList>
            <person name="Spang A."/>
            <person name="Saw J.H."/>
            <person name="Jorgensen S.L."/>
            <person name="Zaremba-Niedzwiedzka K."/>
            <person name="Martijn J."/>
            <person name="Lind A.E."/>
            <person name="van Eijk R."/>
            <person name="Schleper C."/>
            <person name="Guy L."/>
            <person name="Ettema T.J."/>
        </authorList>
    </citation>
    <scope>NUCLEOTIDE SEQUENCE</scope>
</reference>
<dbReference type="AlphaFoldDB" id="A0A0F9HZS3"/>
<dbReference type="EMBL" id="LAZR01013719">
    <property type="protein sequence ID" value="KKM20662.1"/>
    <property type="molecule type" value="Genomic_DNA"/>
</dbReference>